<feature type="compositionally biased region" description="Polar residues" evidence="1">
    <location>
        <begin position="402"/>
        <end position="416"/>
    </location>
</feature>
<dbReference type="CDD" id="cd23767">
    <property type="entry name" value="IQCD"/>
    <property type="match status" value="1"/>
</dbReference>
<feature type="region of interest" description="Disordered" evidence="1">
    <location>
        <begin position="390"/>
        <end position="493"/>
    </location>
</feature>
<feature type="compositionally biased region" description="Polar residues" evidence="1">
    <location>
        <begin position="282"/>
        <end position="293"/>
    </location>
</feature>
<reference evidence="2" key="1">
    <citation type="submission" date="2021-02" db="EMBL/GenBank/DDBJ databases">
        <authorList>
            <person name="Nowell W R."/>
        </authorList>
    </citation>
    <scope>NUCLEOTIDE SEQUENCE</scope>
</reference>
<dbReference type="Pfam" id="PF00612">
    <property type="entry name" value="IQ"/>
    <property type="match status" value="2"/>
</dbReference>
<feature type="compositionally biased region" description="Basic and acidic residues" evidence="1">
    <location>
        <begin position="130"/>
        <end position="145"/>
    </location>
</feature>
<dbReference type="EMBL" id="CAJNOQ010009866">
    <property type="protein sequence ID" value="CAF1236244.1"/>
    <property type="molecule type" value="Genomic_DNA"/>
</dbReference>
<dbReference type="InterPro" id="IPR000048">
    <property type="entry name" value="IQ_motif_EF-hand-BS"/>
</dbReference>
<evidence type="ECO:0000313" key="4">
    <source>
        <dbReference type="Proteomes" id="UP000663829"/>
    </source>
</evidence>
<dbReference type="PROSITE" id="PS50096">
    <property type="entry name" value="IQ"/>
    <property type="match status" value="2"/>
</dbReference>
<dbReference type="OrthoDB" id="6288272at2759"/>
<dbReference type="PANTHER" id="PTHR35978:SF1">
    <property type="entry name" value="IQ DOMAIN-CONTAINING PROTEIN M"/>
    <property type="match status" value="1"/>
</dbReference>
<sequence>MTDSLHIPEWKSTAATLFNPYLNVSNTKVPRTPMPRAYTLTNRTYSDITSDNLSANNSTNICNNTRIDVVPTNIKSQVVSKRKLNTSDDVAIYVQQMIHSQFCGRSGTPSDVRYDDKKLRTNKSRITSGKSERHSAKQQKQHDPDCPFSQPLNDFFSASEQQMSRMFENDYSSDSIDVENVKVVSRTKPSVTLGAMCGIALTIGDKMAQSKEKVGLEAIRGFRLPSARLQYDSYEHHPMTAAAVLGEREESEPLRIADVLNDDSFEQQQMIEIVNDSYNSSRTSLQKRQIKSSLSEKENHNSVNQTRNTPVKHRSQSSRIFSKGNDIQKLKDWRGKITRPNLPDVRSRLKRQNSGIISPPRPCTAASTLSKSRPDSVALNSTDSIFVDTTSRKNTFDREDNSPTTNAKSAPTSSLKSPGKLTRRQHPLNVRIGQTLVRSVSDEKLTSNSKTNTETPSDRDPFTPTRQMFSEMTGTDNLTGDYAPRPTPDDAGRSSGFTYSTEDQLMVKPTHTRLTSSEDLIDDMPTVEVRGNYKLIKSSTGQVYKTIDSSYYQQHQHQSSTASKQFPATSQLSELNLTQLELLENYDPGISEKIGAAFIPVQILARPKDAADVCSMTINEIEQKYPKKSGQPVFNLPRSHTSINIAQTLQLTKSKRLPVTRQTTLECRSNEEEMKSILNIVPYENQQALVIRTVAPPPPTRINDFLRHTNSTRTSWKNNQTNSNSSEDRNYLSVLARSLDEQWAIFDQLQEDERMQLLEKNLSVLNIRTKQEVVQMRKSPTKKYYGDTNPTVRPVKKLSIITGNDQNQTQRNKLKQGRPIPSVFLTQDPDEAQHAASIYYQARKDTDIKRVFKGFVEQNYSKRLSAEERKRREQEQMAAIKIQRAYRDHLKRRTLIENRSPDTSWKDHYRQHRRALSAKKAVHVEDNIFEQQRIHHENDAYLNKINDTGPSVQIFASFNDIDEKFSRKTLARAAICIQRWWRGHSVRNRLKNLKQEVARAGFTWTNFSQRYRQVIRRIQELRGVEKPKFVFNTSEARAFLIHEKKLTTICKALSFNNKIDVADITKLFEYCDLSASNYEIKEALDAVALHYSVDLNEPFSRTMALDVLYYVYPPKGTKLLISRKSTWVRPIVDGEDESALIGTPYLEPTDMNVIYKFLSKEAKERDQQ</sequence>
<feature type="region of interest" description="Disordered" evidence="1">
    <location>
        <begin position="105"/>
        <end position="150"/>
    </location>
</feature>
<name>A0A814YZT5_9BILA</name>
<dbReference type="Proteomes" id="UP000681722">
    <property type="component" value="Unassembled WGS sequence"/>
</dbReference>
<dbReference type="Gene3D" id="1.20.5.190">
    <property type="match status" value="1"/>
</dbReference>
<dbReference type="InterPro" id="IPR027417">
    <property type="entry name" value="P-loop_NTPase"/>
</dbReference>
<dbReference type="SUPFAM" id="SSF52540">
    <property type="entry name" value="P-loop containing nucleoside triphosphate hydrolases"/>
    <property type="match status" value="1"/>
</dbReference>
<dbReference type="EMBL" id="CAJOBC010009871">
    <property type="protein sequence ID" value="CAF3998598.1"/>
    <property type="molecule type" value="Genomic_DNA"/>
</dbReference>
<evidence type="ECO:0000256" key="1">
    <source>
        <dbReference type="SAM" id="MobiDB-lite"/>
    </source>
</evidence>
<comment type="caution">
    <text evidence="2">The sequence shown here is derived from an EMBL/GenBank/DDBJ whole genome shotgun (WGS) entry which is preliminary data.</text>
</comment>
<keyword evidence="4" id="KW-1185">Reference proteome</keyword>
<dbReference type="Proteomes" id="UP000663829">
    <property type="component" value="Unassembled WGS sequence"/>
</dbReference>
<protein>
    <submittedName>
        <fullName evidence="2">Uncharacterized protein</fullName>
    </submittedName>
</protein>
<dbReference type="PANTHER" id="PTHR35978">
    <property type="entry name" value="IQ DOMAIN-CONTAINING PROTEIN M"/>
    <property type="match status" value="1"/>
</dbReference>
<feature type="region of interest" description="Disordered" evidence="1">
    <location>
        <begin position="337"/>
        <end position="377"/>
    </location>
</feature>
<feature type="region of interest" description="Disordered" evidence="1">
    <location>
        <begin position="282"/>
        <end position="318"/>
    </location>
</feature>
<dbReference type="AlphaFoldDB" id="A0A814YZT5"/>
<feature type="compositionally biased region" description="Basic and acidic residues" evidence="1">
    <location>
        <begin position="390"/>
        <end position="401"/>
    </location>
</feature>
<organism evidence="2 4">
    <name type="scientific">Didymodactylos carnosus</name>
    <dbReference type="NCBI Taxonomy" id="1234261"/>
    <lineage>
        <taxon>Eukaryota</taxon>
        <taxon>Metazoa</taxon>
        <taxon>Spiralia</taxon>
        <taxon>Gnathifera</taxon>
        <taxon>Rotifera</taxon>
        <taxon>Eurotatoria</taxon>
        <taxon>Bdelloidea</taxon>
        <taxon>Philodinida</taxon>
        <taxon>Philodinidae</taxon>
        <taxon>Didymodactylos</taxon>
    </lineage>
</organism>
<gene>
    <name evidence="2" type="ORF">GPM918_LOCUS25429</name>
    <name evidence="3" type="ORF">SRO942_LOCUS25435</name>
</gene>
<dbReference type="Gene3D" id="1.20.5.1190">
    <property type="entry name" value="iswi atpase"/>
    <property type="match status" value="1"/>
</dbReference>
<accession>A0A814YZT5</accession>
<dbReference type="SMART" id="SM00015">
    <property type="entry name" value="IQ"/>
    <property type="match status" value="2"/>
</dbReference>
<evidence type="ECO:0000313" key="3">
    <source>
        <dbReference type="EMBL" id="CAF3998598.1"/>
    </source>
</evidence>
<feature type="compositionally biased region" description="Polar residues" evidence="1">
    <location>
        <begin position="446"/>
        <end position="455"/>
    </location>
</feature>
<feature type="compositionally biased region" description="Polar residues" evidence="1">
    <location>
        <begin position="464"/>
        <end position="478"/>
    </location>
</feature>
<proteinExistence type="predicted"/>
<evidence type="ECO:0000313" key="2">
    <source>
        <dbReference type="EMBL" id="CAF1236244.1"/>
    </source>
</evidence>